<dbReference type="Proteomes" id="UP000694844">
    <property type="component" value="Chromosome 5"/>
</dbReference>
<evidence type="ECO:0000313" key="3">
    <source>
        <dbReference type="Proteomes" id="UP000694844"/>
    </source>
</evidence>
<feature type="transmembrane region" description="Helical" evidence="1">
    <location>
        <begin position="12"/>
        <end position="33"/>
    </location>
</feature>
<reference evidence="4" key="1">
    <citation type="submission" date="2025-08" db="UniProtKB">
        <authorList>
            <consortium name="RefSeq"/>
        </authorList>
    </citation>
    <scope>IDENTIFICATION</scope>
    <source>
        <tissue evidence="4">Whole sample</tissue>
    </source>
</reference>
<dbReference type="RefSeq" id="XP_022344468.1">
    <property type="nucleotide sequence ID" value="XM_022488760.1"/>
</dbReference>
<dbReference type="InterPro" id="IPR003609">
    <property type="entry name" value="Pan_app"/>
</dbReference>
<dbReference type="Pfam" id="PF00024">
    <property type="entry name" value="PAN_1"/>
    <property type="match status" value="1"/>
</dbReference>
<dbReference type="OrthoDB" id="6151977at2759"/>
<dbReference type="KEGG" id="cvn:111137328"/>
<feature type="transmembrane region" description="Helical" evidence="1">
    <location>
        <begin position="170"/>
        <end position="189"/>
    </location>
</feature>
<evidence type="ECO:0000313" key="4">
    <source>
        <dbReference type="RefSeq" id="XP_022344468.1"/>
    </source>
</evidence>
<accession>A0A8B8EY21</accession>
<dbReference type="PROSITE" id="PS50948">
    <property type="entry name" value="PAN"/>
    <property type="match status" value="1"/>
</dbReference>
<protein>
    <submittedName>
        <fullName evidence="4">Uncharacterized protein LOC111137328</fullName>
    </submittedName>
</protein>
<dbReference type="GeneID" id="111137328"/>
<dbReference type="SUPFAM" id="SSF57414">
    <property type="entry name" value="Hairpin loop containing domain-like"/>
    <property type="match status" value="1"/>
</dbReference>
<keyword evidence="1" id="KW-0472">Membrane</keyword>
<gene>
    <name evidence="4" type="primary">LOC111137328</name>
</gene>
<keyword evidence="1" id="KW-0812">Transmembrane</keyword>
<evidence type="ECO:0000256" key="1">
    <source>
        <dbReference type="SAM" id="Phobius"/>
    </source>
</evidence>
<dbReference type="AlphaFoldDB" id="A0A8B8EY21"/>
<organism evidence="3 4">
    <name type="scientific">Crassostrea virginica</name>
    <name type="common">Eastern oyster</name>
    <dbReference type="NCBI Taxonomy" id="6565"/>
    <lineage>
        <taxon>Eukaryota</taxon>
        <taxon>Metazoa</taxon>
        <taxon>Spiralia</taxon>
        <taxon>Lophotrochozoa</taxon>
        <taxon>Mollusca</taxon>
        <taxon>Bivalvia</taxon>
        <taxon>Autobranchia</taxon>
        <taxon>Pteriomorphia</taxon>
        <taxon>Ostreida</taxon>
        <taxon>Ostreoidea</taxon>
        <taxon>Ostreidae</taxon>
        <taxon>Crassostrea</taxon>
    </lineage>
</organism>
<keyword evidence="1" id="KW-1133">Transmembrane helix</keyword>
<feature type="domain" description="Apple" evidence="2">
    <location>
        <begin position="28"/>
        <end position="91"/>
    </location>
</feature>
<name>A0A8B8EY21_CRAVI</name>
<evidence type="ECO:0000259" key="2">
    <source>
        <dbReference type="PROSITE" id="PS50948"/>
    </source>
</evidence>
<dbReference type="PROSITE" id="PS51257">
    <property type="entry name" value="PROKAR_LIPOPROTEIN"/>
    <property type="match status" value="1"/>
</dbReference>
<proteinExistence type="predicted"/>
<keyword evidence="3" id="KW-1185">Reference proteome</keyword>
<sequence length="200" mass="22270">MKHGVGLDFLSISRVFLLGIVVNVILGCQVQFYDIPGRRYHISKAYDQVTRSLDECRKRCARDDNCWALMHYNTSNLCALTNLTVIFGYGCDYCFSARKGNCIQPTTTATTMTTTESESTLCTCTCEDSTVDNITKLNERIASLKLPKTTLSMTRRKLTSADDQRPSARGAGAVGVFVLVTFLAVIILFDLSRFCSRSKE</sequence>